<keyword evidence="2" id="KW-1185">Reference proteome</keyword>
<dbReference type="EMBL" id="BSXW01002126">
    <property type="protein sequence ID" value="GMF40985.1"/>
    <property type="molecule type" value="Genomic_DNA"/>
</dbReference>
<reference evidence="1" key="1">
    <citation type="submission" date="2023-04" db="EMBL/GenBank/DDBJ databases">
        <title>Phytophthora lilii NBRC 32176.</title>
        <authorList>
            <person name="Ichikawa N."/>
            <person name="Sato H."/>
            <person name="Tonouchi N."/>
        </authorList>
    </citation>
    <scope>NUCLEOTIDE SEQUENCE</scope>
    <source>
        <strain evidence="1">NBRC 32176</strain>
    </source>
</reference>
<dbReference type="AlphaFoldDB" id="A0A9W6XLP7"/>
<evidence type="ECO:0000313" key="2">
    <source>
        <dbReference type="Proteomes" id="UP001165083"/>
    </source>
</evidence>
<gene>
    <name evidence="1" type="ORF">Plil01_001661600</name>
</gene>
<dbReference type="OrthoDB" id="10425486at2759"/>
<comment type="caution">
    <text evidence="1">The sequence shown here is derived from an EMBL/GenBank/DDBJ whole genome shotgun (WGS) entry which is preliminary data.</text>
</comment>
<proteinExistence type="predicted"/>
<evidence type="ECO:0000313" key="1">
    <source>
        <dbReference type="EMBL" id="GMF40985.1"/>
    </source>
</evidence>
<organism evidence="1 2">
    <name type="scientific">Phytophthora lilii</name>
    <dbReference type="NCBI Taxonomy" id="2077276"/>
    <lineage>
        <taxon>Eukaryota</taxon>
        <taxon>Sar</taxon>
        <taxon>Stramenopiles</taxon>
        <taxon>Oomycota</taxon>
        <taxon>Peronosporomycetes</taxon>
        <taxon>Peronosporales</taxon>
        <taxon>Peronosporaceae</taxon>
        <taxon>Phytophthora</taxon>
    </lineage>
</organism>
<protein>
    <submittedName>
        <fullName evidence="1">Unnamed protein product</fullName>
    </submittedName>
</protein>
<sequence length="251" mass="28527">MCSVENCTRTCYKAIPCCWNHRGHVSKFTAVVKPVVESVPETVVKPIVEPVVEPAAKLVVESVVEAVEPVVENVVEAVVKPVVNSVAEAVVEPVVDRNLEYEYNYVHRGRQYENWIKKHASGVGNVSYSLYGEGKEYLYDVKDAHVLQVVDGKGKNRRFVWLYSHVDRSAFVKFAHEQLKHECHEVFIGNRKIKFFIDCDQKLTDAEFSAYEMTADELVLQMATDYMAAFKHALEYIDCNLLSMKAISTFL</sequence>
<name>A0A9W6XLP7_9STRA</name>
<dbReference type="Proteomes" id="UP001165083">
    <property type="component" value="Unassembled WGS sequence"/>
</dbReference>
<accession>A0A9W6XLP7</accession>